<evidence type="ECO:0000259" key="3">
    <source>
        <dbReference type="PROSITE" id="PS00745"/>
    </source>
</evidence>
<reference evidence="4" key="2">
    <citation type="submission" date="2021-04" db="EMBL/GenBank/DDBJ databases">
        <authorList>
            <person name="Gilroy R."/>
        </authorList>
    </citation>
    <scope>NUCLEOTIDE SEQUENCE</scope>
    <source>
        <strain evidence="4">ChiHjej12B11-14209</strain>
    </source>
</reference>
<dbReference type="PANTHER" id="PTHR43804:SF6">
    <property type="entry name" value="CLASS I PEPTIDE CHAIN RELEASE FACTOR"/>
    <property type="match status" value="1"/>
</dbReference>
<dbReference type="GO" id="GO:0003747">
    <property type="term" value="F:translation release factor activity"/>
    <property type="evidence" value="ECO:0007669"/>
    <property type="project" value="InterPro"/>
</dbReference>
<comment type="caution">
    <text evidence="4">The sequence shown here is derived from an EMBL/GenBank/DDBJ whole genome shotgun (WGS) entry which is preliminary data.</text>
</comment>
<reference evidence="4" key="1">
    <citation type="journal article" date="2021" name="PeerJ">
        <title>Extensive microbial diversity within the chicken gut microbiome revealed by metagenomics and culture.</title>
        <authorList>
            <person name="Gilroy R."/>
            <person name="Ravi A."/>
            <person name="Getino M."/>
            <person name="Pursley I."/>
            <person name="Horton D.L."/>
            <person name="Alikhan N.F."/>
            <person name="Baker D."/>
            <person name="Gharbi K."/>
            <person name="Hall N."/>
            <person name="Watson M."/>
            <person name="Adriaenssens E.M."/>
            <person name="Foster-Nyarko E."/>
            <person name="Jarju S."/>
            <person name="Secka A."/>
            <person name="Antonio M."/>
            <person name="Oren A."/>
            <person name="Chaudhuri R.R."/>
            <person name="La Ragione R."/>
            <person name="Hildebrand F."/>
            <person name="Pallen M.J."/>
        </authorList>
    </citation>
    <scope>NUCLEOTIDE SEQUENCE</scope>
    <source>
        <strain evidence="4">ChiHjej12B11-14209</strain>
    </source>
</reference>
<dbReference type="PANTHER" id="PTHR43804">
    <property type="entry name" value="LD18447P"/>
    <property type="match status" value="1"/>
</dbReference>
<dbReference type="Proteomes" id="UP000824062">
    <property type="component" value="Unassembled WGS sequence"/>
</dbReference>
<accession>A0A9D2F0H7</accession>
<dbReference type="InterPro" id="IPR050057">
    <property type="entry name" value="Prokaryotic/Mito_RF"/>
</dbReference>
<organism evidence="4 5">
    <name type="scientific">Candidatus Olsenella pullistercoris</name>
    <dbReference type="NCBI Taxonomy" id="2838712"/>
    <lineage>
        <taxon>Bacteria</taxon>
        <taxon>Bacillati</taxon>
        <taxon>Actinomycetota</taxon>
        <taxon>Coriobacteriia</taxon>
        <taxon>Coriobacteriales</taxon>
        <taxon>Atopobiaceae</taxon>
        <taxon>Olsenella</taxon>
    </lineage>
</organism>
<dbReference type="SUPFAM" id="SSF75620">
    <property type="entry name" value="Release factor"/>
    <property type="match status" value="1"/>
</dbReference>
<dbReference type="AlphaFoldDB" id="A0A9D2F0H7"/>
<dbReference type="InterPro" id="IPR000352">
    <property type="entry name" value="Pep_chain_release_fac_I"/>
</dbReference>
<evidence type="ECO:0000313" key="5">
    <source>
        <dbReference type="Proteomes" id="UP000824062"/>
    </source>
</evidence>
<comment type="similarity">
    <text evidence="1">Belongs to the prokaryotic/mitochondrial release factor family.</text>
</comment>
<evidence type="ECO:0000256" key="1">
    <source>
        <dbReference type="ARBA" id="ARBA00010835"/>
    </source>
</evidence>
<dbReference type="Pfam" id="PF00472">
    <property type="entry name" value="RF-1"/>
    <property type="match status" value="1"/>
</dbReference>
<feature type="compositionally biased region" description="Basic residues" evidence="2">
    <location>
        <begin position="85"/>
        <end position="96"/>
    </location>
</feature>
<dbReference type="PROSITE" id="PS00745">
    <property type="entry name" value="RF_PROK_I"/>
    <property type="match status" value="1"/>
</dbReference>
<sequence>MERDQLTYRDYAAFARMSAEEIARDCEASAFRATGPGGQGVNTTDSAVRMRHVPTGITVVSRESRSQLRNRERCVEKIREICARRARPPRPRKRTHVPASQKLRRLADKRARGKVKDLRRRVDGE</sequence>
<gene>
    <name evidence="4" type="ORF">IAA19_06785</name>
</gene>
<dbReference type="EMBL" id="DXBM01000056">
    <property type="protein sequence ID" value="HIZ46705.1"/>
    <property type="molecule type" value="Genomic_DNA"/>
</dbReference>
<evidence type="ECO:0000256" key="2">
    <source>
        <dbReference type="SAM" id="MobiDB-lite"/>
    </source>
</evidence>
<feature type="compositionally biased region" description="Basic and acidic residues" evidence="2">
    <location>
        <begin position="105"/>
        <end position="125"/>
    </location>
</feature>
<name>A0A9D2F0H7_9ACTN</name>
<proteinExistence type="inferred from homology"/>
<feature type="region of interest" description="Disordered" evidence="2">
    <location>
        <begin position="85"/>
        <end position="125"/>
    </location>
</feature>
<dbReference type="InterPro" id="IPR045853">
    <property type="entry name" value="Pep_chain_release_fac_I_sf"/>
</dbReference>
<dbReference type="Gene3D" id="3.30.160.20">
    <property type="match status" value="1"/>
</dbReference>
<feature type="domain" description="Prokaryotic-type class I peptide chain release factors" evidence="3">
    <location>
        <begin position="32"/>
        <end position="48"/>
    </location>
</feature>
<evidence type="ECO:0000313" key="4">
    <source>
        <dbReference type="EMBL" id="HIZ46705.1"/>
    </source>
</evidence>
<protein>
    <submittedName>
        <fullName evidence="4">Peptide chain release factor-like protein</fullName>
    </submittedName>
</protein>